<name>A0ABX8SK34_9ACTN</name>
<keyword evidence="3" id="KW-1185">Reference proteome</keyword>
<dbReference type="EMBL" id="CP079216">
    <property type="protein sequence ID" value="QXT63244.1"/>
    <property type="molecule type" value="Genomic_DNA"/>
</dbReference>
<gene>
    <name evidence="2" type="ORF">KDB89_01795</name>
</gene>
<accession>A0ABX8SK34</accession>
<dbReference type="Proteomes" id="UP000824504">
    <property type="component" value="Chromosome"/>
</dbReference>
<feature type="domain" description="CHAT" evidence="1">
    <location>
        <begin position="570"/>
        <end position="781"/>
    </location>
</feature>
<protein>
    <submittedName>
        <fullName evidence="2">CHAT domain-containing protein</fullName>
    </submittedName>
</protein>
<organism evidence="2 3">
    <name type="scientific">Tessaracoccus palaemonis</name>
    <dbReference type="NCBI Taxonomy" id="2829499"/>
    <lineage>
        <taxon>Bacteria</taxon>
        <taxon>Bacillati</taxon>
        <taxon>Actinomycetota</taxon>
        <taxon>Actinomycetes</taxon>
        <taxon>Propionibacteriales</taxon>
        <taxon>Propionibacteriaceae</taxon>
        <taxon>Tessaracoccus</taxon>
    </lineage>
</organism>
<reference evidence="2 3" key="1">
    <citation type="submission" date="2021-07" db="EMBL/GenBank/DDBJ databases">
        <title>complete genome sequencing of Tessaracoccus sp.J1M15.</title>
        <authorList>
            <person name="Bae J.-W."/>
            <person name="Kim D.-y."/>
        </authorList>
    </citation>
    <scope>NUCLEOTIDE SEQUENCE [LARGE SCALE GENOMIC DNA]</scope>
    <source>
        <strain evidence="2 3">J1M15</strain>
    </source>
</reference>
<evidence type="ECO:0000313" key="3">
    <source>
        <dbReference type="Proteomes" id="UP000824504"/>
    </source>
</evidence>
<dbReference type="RefSeq" id="WP_219082952.1">
    <property type="nucleotide sequence ID" value="NZ_CP079216.1"/>
</dbReference>
<proteinExistence type="predicted"/>
<dbReference type="InterPro" id="IPR024983">
    <property type="entry name" value="CHAT_dom"/>
</dbReference>
<evidence type="ECO:0000313" key="2">
    <source>
        <dbReference type="EMBL" id="QXT63244.1"/>
    </source>
</evidence>
<dbReference type="Pfam" id="PF12770">
    <property type="entry name" value="CHAT"/>
    <property type="match status" value="1"/>
</dbReference>
<evidence type="ECO:0000259" key="1">
    <source>
        <dbReference type="Pfam" id="PF12770"/>
    </source>
</evidence>
<sequence length="811" mass="84929">MTSPTELYEQARAALAEQRTDAADLLLRRALAVCGPSDAETRLRVRLSSSWVTFERSGPAAALAEVRAVAADAALLPHVAAAAGVQEGIVLARSGELDAALAALGRVDPDSLPPPDRVRLFLNRGTLASELWRPDAAVADLRACAELAEVLGATPLLFMARHNLGWVLFVRGQLPEALAAMREADAIDVDLDRNTSRLDRARVLLEAGLVDEARSLLADMAPTDPHLGGERDHELARALLLLGHATEAARLARQAADGFAGRGEPAWARRCLLVALQAEPQHDAAEALLVKARRAGDRWVAPQAAAVLLSLTPSGDPTRESLAEATRTLARSPVVSRRLAGLVALARESDRQGDLPRARRQLRSAYSTLLRAQLGTSSLDLRAAVALHGVQAADLDIALAARAAPGRRVATLIDATERWRAALRPTPRMEPDEDPRVAEAAAELRRVRAAANADPSSAACERAVVDAERELQSVTWLATDVPAAVLTLPIARLRRAVRENGVTLAVAVPMADELWVAVLGQGPERLVRLGGRTEITALAGAALTDLTARARIGSAHPLAATVDASLAARLGALSEVVARPLSGASPLVVVPSRELAGVPWLALPDLAGRSVTVAPTASSWATCGRQVADPVVTALSGPDLPLADAEVAAVEVTWGAERASRLGEALARADLVHVAAHGLHRPDSPLFSSLRLAEGTVVAHELERVRLRASHIVLSACEVGRTTHRPGEQPLGLTATLLARGVACVVAPVSPIADATAAATMSRYHDGLARGLDAAAALAAATAGTPAAGAYTCFGAPWRTTWSINRAAAVS</sequence>